<feature type="transmembrane region" description="Helical" evidence="6">
    <location>
        <begin position="6"/>
        <end position="27"/>
    </location>
</feature>
<reference evidence="8" key="1">
    <citation type="journal article" date="2016" name="Nat. Genet.">
        <title>A high-quality carrot genome assembly provides new insights into carotenoid accumulation and asterid genome evolution.</title>
        <authorList>
            <person name="Iorizzo M."/>
            <person name="Ellison S."/>
            <person name="Senalik D."/>
            <person name="Zeng P."/>
            <person name="Satapoomin P."/>
            <person name="Huang J."/>
            <person name="Bowman M."/>
            <person name="Iovene M."/>
            <person name="Sanseverino W."/>
            <person name="Cavagnaro P."/>
            <person name="Yildiz M."/>
            <person name="Macko-Podgorni A."/>
            <person name="Moranska E."/>
            <person name="Grzebelus E."/>
            <person name="Grzebelus D."/>
            <person name="Ashrafi H."/>
            <person name="Zheng Z."/>
            <person name="Cheng S."/>
            <person name="Spooner D."/>
            <person name="Van Deynze A."/>
            <person name="Simon P."/>
        </authorList>
    </citation>
    <scope>NUCLEOTIDE SEQUENCE [LARGE SCALE GENOMIC DNA]</scope>
    <source>
        <tissue evidence="8">Leaf</tissue>
    </source>
</reference>
<sequence>MNVLFYIFGFFKGIILIVLIGTGWSFIKPNLQDKEKKVLMIVIPLQVIANVAQTSVVYAEVTTLAFYVFTGYNFRPKTHNPDFAIEDEEEEAASDALKLEEDFDL</sequence>
<evidence type="ECO:0000256" key="2">
    <source>
        <dbReference type="ARBA" id="ARBA00022692"/>
    </source>
</evidence>
<dbReference type="GO" id="GO:0005794">
    <property type="term" value="C:Golgi apparatus"/>
    <property type="evidence" value="ECO:0007669"/>
    <property type="project" value="TreeGrafter"/>
</dbReference>
<comment type="subcellular location">
    <subcellularLocation>
        <location evidence="1">Membrane</location>
        <topology evidence="1">Multi-pass membrane protein</topology>
    </subcellularLocation>
</comment>
<evidence type="ECO:0000256" key="1">
    <source>
        <dbReference type="ARBA" id="ARBA00004141"/>
    </source>
</evidence>
<keyword evidence="5 6" id="KW-0472">Membrane</keyword>
<dbReference type="GO" id="GO:0016020">
    <property type="term" value="C:membrane"/>
    <property type="evidence" value="ECO:0007669"/>
    <property type="project" value="UniProtKB-SubCell"/>
</dbReference>
<evidence type="ECO:0000259" key="7">
    <source>
        <dbReference type="Pfam" id="PF06814"/>
    </source>
</evidence>
<dbReference type="InterPro" id="IPR053937">
    <property type="entry name" value="GOST_TM"/>
</dbReference>
<dbReference type="InterPro" id="IPR009637">
    <property type="entry name" value="GPR107/GPR108-like"/>
</dbReference>
<accession>A0A162AJ49</accession>
<name>A0A162AJ49_DAUCS</name>
<comment type="caution">
    <text evidence="8">The sequence shown here is derived from an EMBL/GenBank/DDBJ whole genome shotgun (WGS) entry which is preliminary data.</text>
</comment>
<evidence type="ECO:0000256" key="5">
    <source>
        <dbReference type="ARBA" id="ARBA00023136"/>
    </source>
</evidence>
<keyword evidence="2 6" id="KW-0812">Transmembrane</keyword>
<dbReference type="AlphaFoldDB" id="A0A162AJ49"/>
<dbReference type="PANTHER" id="PTHR21229:SF22">
    <property type="entry name" value="DBJ|BAA84809.1"/>
    <property type="match status" value="1"/>
</dbReference>
<dbReference type="Pfam" id="PF06814">
    <property type="entry name" value="GOST_TM"/>
    <property type="match status" value="1"/>
</dbReference>
<keyword evidence="3" id="KW-0732">Signal</keyword>
<organism evidence="8">
    <name type="scientific">Daucus carota subsp. sativus</name>
    <name type="common">Carrot</name>
    <dbReference type="NCBI Taxonomy" id="79200"/>
    <lineage>
        <taxon>Eukaryota</taxon>
        <taxon>Viridiplantae</taxon>
        <taxon>Streptophyta</taxon>
        <taxon>Embryophyta</taxon>
        <taxon>Tracheophyta</taxon>
        <taxon>Spermatophyta</taxon>
        <taxon>Magnoliopsida</taxon>
        <taxon>eudicotyledons</taxon>
        <taxon>Gunneridae</taxon>
        <taxon>Pentapetalae</taxon>
        <taxon>asterids</taxon>
        <taxon>campanulids</taxon>
        <taxon>Apiales</taxon>
        <taxon>Apiaceae</taxon>
        <taxon>Apioideae</taxon>
        <taxon>Scandiceae</taxon>
        <taxon>Daucinae</taxon>
        <taxon>Daucus</taxon>
        <taxon>Daucus sect. Daucus</taxon>
    </lineage>
</organism>
<keyword evidence="4 6" id="KW-1133">Transmembrane helix</keyword>
<evidence type="ECO:0000256" key="6">
    <source>
        <dbReference type="SAM" id="Phobius"/>
    </source>
</evidence>
<gene>
    <name evidence="8" type="ORF">DCAR_010577</name>
</gene>
<evidence type="ECO:0000313" key="8">
    <source>
        <dbReference type="EMBL" id="KZN01823.1"/>
    </source>
</evidence>
<evidence type="ECO:0000256" key="3">
    <source>
        <dbReference type="ARBA" id="ARBA00022729"/>
    </source>
</evidence>
<dbReference type="PANTHER" id="PTHR21229">
    <property type="entry name" value="LUNG SEVEN TRANSMEMBRANE RECEPTOR"/>
    <property type="match status" value="1"/>
</dbReference>
<evidence type="ECO:0000256" key="4">
    <source>
        <dbReference type="ARBA" id="ARBA00022989"/>
    </source>
</evidence>
<dbReference type="Gramene" id="KZN01823">
    <property type="protein sequence ID" value="KZN01823"/>
    <property type="gene ID" value="DCAR_010577"/>
</dbReference>
<feature type="domain" description="GOST seven transmembrane" evidence="7">
    <location>
        <begin position="14"/>
        <end position="62"/>
    </location>
</feature>
<proteinExistence type="predicted"/>
<dbReference type="EMBL" id="LNRQ01000003">
    <property type="protein sequence ID" value="KZN01823.1"/>
    <property type="molecule type" value="Genomic_DNA"/>
</dbReference>
<protein>
    <recommendedName>
        <fullName evidence="7">GOST seven transmembrane domain-containing protein</fullName>
    </recommendedName>
</protein>